<evidence type="ECO:0000313" key="2">
    <source>
        <dbReference type="Proteomes" id="UP000789920"/>
    </source>
</evidence>
<sequence length="41" mass="4362">DEDFLNNIPSSQSSNAITTSLIDPNTTTTLPIDPNSVTTLL</sequence>
<evidence type="ECO:0000313" key="1">
    <source>
        <dbReference type="EMBL" id="CAG8717877.1"/>
    </source>
</evidence>
<dbReference type="EMBL" id="CAJVQC010022422">
    <property type="protein sequence ID" value="CAG8717877.1"/>
    <property type="molecule type" value="Genomic_DNA"/>
</dbReference>
<proteinExistence type="predicted"/>
<protein>
    <submittedName>
        <fullName evidence="1">290_t:CDS:1</fullName>
    </submittedName>
</protein>
<feature type="non-terminal residue" evidence="1">
    <location>
        <position position="1"/>
    </location>
</feature>
<accession>A0ACA9PN26</accession>
<reference evidence="1" key="1">
    <citation type="submission" date="2021-06" db="EMBL/GenBank/DDBJ databases">
        <authorList>
            <person name="Kallberg Y."/>
            <person name="Tangrot J."/>
            <person name="Rosling A."/>
        </authorList>
    </citation>
    <scope>NUCLEOTIDE SEQUENCE</scope>
    <source>
        <strain evidence="1">MA461A</strain>
    </source>
</reference>
<dbReference type="Proteomes" id="UP000789920">
    <property type="component" value="Unassembled WGS sequence"/>
</dbReference>
<feature type="non-terminal residue" evidence="1">
    <location>
        <position position="41"/>
    </location>
</feature>
<gene>
    <name evidence="1" type="ORF">RPERSI_LOCUS11052</name>
</gene>
<name>A0ACA9PN26_9GLOM</name>
<keyword evidence="2" id="KW-1185">Reference proteome</keyword>
<comment type="caution">
    <text evidence="1">The sequence shown here is derived from an EMBL/GenBank/DDBJ whole genome shotgun (WGS) entry which is preliminary data.</text>
</comment>
<organism evidence="1 2">
    <name type="scientific">Racocetra persica</name>
    <dbReference type="NCBI Taxonomy" id="160502"/>
    <lineage>
        <taxon>Eukaryota</taxon>
        <taxon>Fungi</taxon>
        <taxon>Fungi incertae sedis</taxon>
        <taxon>Mucoromycota</taxon>
        <taxon>Glomeromycotina</taxon>
        <taxon>Glomeromycetes</taxon>
        <taxon>Diversisporales</taxon>
        <taxon>Gigasporaceae</taxon>
        <taxon>Racocetra</taxon>
    </lineage>
</organism>